<gene>
    <name evidence="1" type="ORF">PanWU01x14_048010</name>
</gene>
<evidence type="ECO:0000313" key="1">
    <source>
        <dbReference type="EMBL" id="PON74742.1"/>
    </source>
</evidence>
<dbReference type="EMBL" id="JXTB01000027">
    <property type="protein sequence ID" value="PON74742.1"/>
    <property type="molecule type" value="Genomic_DNA"/>
</dbReference>
<protein>
    <submittedName>
        <fullName evidence="1">Uncharacterized protein</fullName>
    </submittedName>
</protein>
<dbReference type="AlphaFoldDB" id="A0A2P5DN81"/>
<keyword evidence="2" id="KW-1185">Reference proteome</keyword>
<dbReference type="Proteomes" id="UP000237105">
    <property type="component" value="Unassembled WGS sequence"/>
</dbReference>
<evidence type="ECO:0000313" key="2">
    <source>
        <dbReference type="Proteomes" id="UP000237105"/>
    </source>
</evidence>
<proteinExistence type="predicted"/>
<name>A0A2P5DN81_PARAD</name>
<accession>A0A2P5DN81</accession>
<reference evidence="2" key="1">
    <citation type="submission" date="2016-06" db="EMBL/GenBank/DDBJ databases">
        <title>Parallel loss of symbiosis genes in relatives of nitrogen-fixing non-legume Parasponia.</title>
        <authorList>
            <person name="Van Velzen R."/>
            <person name="Holmer R."/>
            <person name="Bu F."/>
            <person name="Rutten L."/>
            <person name="Van Zeijl A."/>
            <person name="Liu W."/>
            <person name="Santuari L."/>
            <person name="Cao Q."/>
            <person name="Sharma T."/>
            <person name="Shen D."/>
            <person name="Roswanjaya Y."/>
            <person name="Wardhani T."/>
            <person name="Kalhor M.S."/>
            <person name="Jansen J."/>
            <person name="Van den Hoogen J."/>
            <person name="Gungor B."/>
            <person name="Hartog M."/>
            <person name="Hontelez J."/>
            <person name="Verver J."/>
            <person name="Yang W.-C."/>
            <person name="Schijlen E."/>
            <person name="Repin R."/>
            <person name="Schilthuizen M."/>
            <person name="Schranz E."/>
            <person name="Heidstra R."/>
            <person name="Miyata K."/>
            <person name="Fedorova E."/>
            <person name="Kohlen W."/>
            <person name="Bisseling T."/>
            <person name="Smit S."/>
            <person name="Geurts R."/>
        </authorList>
    </citation>
    <scope>NUCLEOTIDE SEQUENCE [LARGE SCALE GENOMIC DNA]</scope>
    <source>
        <strain evidence="2">cv. WU1-14</strain>
    </source>
</reference>
<comment type="caution">
    <text evidence="1">The sequence shown here is derived from an EMBL/GenBank/DDBJ whole genome shotgun (WGS) entry which is preliminary data.</text>
</comment>
<sequence>MDDVPLVQKRGLVPFFKGGHWMCFILNPTDIITSELNEWAYSQKGPISPAIDLHTSVAPVWRPSVIYDTPNIAELVLISSWLSSLLRLDHATRGCSDAAVLNSPSPTRIDIKARSSRRLADCKRQIIYRFVQISCYLTFDFETHNIVVPLSPLRDSISYLAVQFHRCGSTSVLLEVFLQPLEFII</sequence>
<organism evidence="1 2">
    <name type="scientific">Parasponia andersonii</name>
    <name type="common">Sponia andersonii</name>
    <dbReference type="NCBI Taxonomy" id="3476"/>
    <lineage>
        <taxon>Eukaryota</taxon>
        <taxon>Viridiplantae</taxon>
        <taxon>Streptophyta</taxon>
        <taxon>Embryophyta</taxon>
        <taxon>Tracheophyta</taxon>
        <taxon>Spermatophyta</taxon>
        <taxon>Magnoliopsida</taxon>
        <taxon>eudicotyledons</taxon>
        <taxon>Gunneridae</taxon>
        <taxon>Pentapetalae</taxon>
        <taxon>rosids</taxon>
        <taxon>fabids</taxon>
        <taxon>Rosales</taxon>
        <taxon>Cannabaceae</taxon>
        <taxon>Parasponia</taxon>
    </lineage>
</organism>